<dbReference type="GO" id="GO:0016787">
    <property type="term" value="F:hydrolase activity"/>
    <property type="evidence" value="ECO:0007669"/>
    <property type="project" value="UniProtKB-KW"/>
</dbReference>
<keyword evidence="1 6" id="KW-0378">Hydrolase</keyword>
<dbReference type="PANTHER" id="PTHR21314">
    <property type="entry name" value="QUEUOSINE 5'-PHOSPHATE N-GLYCOSYLASE_HYDROLASE-RELATED"/>
    <property type="match status" value="1"/>
</dbReference>
<evidence type="ECO:0000256" key="2">
    <source>
        <dbReference type="ARBA" id="ARBA00035119"/>
    </source>
</evidence>
<comment type="function">
    <text evidence="6">Catalyzes the hydrolysis of queuosine 5'-phosphate, releasing the nucleobase queuine (q). Is required for salvage of queuine from exogenous queuosine (Q) that is imported and then converted to queuosine 5'-phosphate intracellularly.</text>
</comment>
<evidence type="ECO:0000256" key="5">
    <source>
        <dbReference type="ARBA" id="ARBA00048204"/>
    </source>
</evidence>
<keyword evidence="8" id="KW-1185">Reference proteome</keyword>
<organism evidence="7 8">
    <name type="scientific">Paxillus rubicundulus Ve08.2h10</name>
    <dbReference type="NCBI Taxonomy" id="930991"/>
    <lineage>
        <taxon>Eukaryota</taxon>
        <taxon>Fungi</taxon>
        <taxon>Dikarya</taxon>
        <taxon>Basidiomycota</taxon>
        <taxon>Agaricomycotina</taxon>
        <taxon>Agaricomycetes</taxon>
        <taxon>Agaricomycetidae</taxon>
        <taxon>Boletales</taxon>
        <taxon>Paxilineae</taxon>
        <taxon>Paxillaceae</taxon>
        <taxon>Paxillus</taxon>
    </lineage>
</organism>
<evidence type="ECO:0000313" key="7">
    <source>
        <dbReference type="EMBL" id="KIK92962.1"/>
    </source>
</evidence>
<comment type="similarity">
    <text evidence="2 6">Belongs to the QNG1 protein family.</text>
</comment>
<dbReference type="AlphaFoldDB" id="A0A0D0D7W3"/>
<dbReference type="PANTHER" id="PTHR21314:SF0">
    <property type="entry name" value="QUEUOSINE 5'-PHOSPHATE N-GLYCOSYLASE_HYDROLASE"/>
    <property type="match status" value="1"/>
</dbReference>
<accession>A0A0D0D7W3</accession>
<evidence type="ECO:0000313" key="8">
    <source>
        <dbReference type="Proteomes" id="UP000054538"/>
    </source>
</evidence>
<evidence type="ECO:0000256" key="4">
    <source>
        <dbReference type="ARBA" id="ARBA00035393"/>
    </source>
</evidence>
<sequence length="424" mass="48547">MLSLASPIDVILSLFSEKSASYDEEAIVDEAILVGEVNPVIPTCEYALAETNIVQINEDGVKNAAEYISQRMFTESYTPRTWRTHPLHICPPEPYAPSEPLTKACLDWIFLISSLNFSFWSEREGTDGRYGVEWRKGWDTEERTVHTGYWSLVAVFNRALEENIPITDPRFYSSEVLCPDSLIAHVFRAAPQSKEVVPLLDERIAIMREVGSILCNNFGGSYLGFLNAFQNSFEGRRTALELVQMVTDEFPSFRDERRVNGRPVFFWKRPQILVAETWAAFYPSDPSAPHPLFPQFPGPCISSLTMFADYRVPQILHHFRMLVYPQWLEEKLKQGECVRPGSMEEVSLRAASIVSVEKLRKEILRLRDRVEGCGREAEGHEVSSVLIDFYLWDLAKKIEHGQDMVEGVETVVMLPAHRTRSIWY</sequence>
<reference evidence="8" key="2">
    <citation type="submission" date="2015-01" db="EMBL/GenBank/DDBJ databases">
        <title>Evolutionary Origins and Diversification of the Mycorrhizal Mutualists.</title>
        <authorList>
            <consortium name="DOE Joint Genome Institute"/>
            <consortium name="Mycorrhizal Genomics Consortium"/>
            <person name="Kohler A."/>
            <person name="Kuo A."/>
            <person name="Nagy L.G."/>
            <person name="Floudas D."/>
            <person name="Copeland A."/>
            <person name="Barry K.W."/>
            <person name="Cichocki N."/>
            <person name="Veneault-Fourrey C."/>
            <person name="LaButti K."/>
            <person name="Lindquist E.A."/>
            <person name="Lipzen A."/>
            <person name="Lundell T."/>
            <person name="Morin E."/>
            <person name="Murat C."/>
            <person name="Riley R."/>
            <person name="Ohm R."/>
            <person name="Sun H."/>
            <person name="Tunlid A."/>
            <person name="Henrissat B."/>
            <person name="Grigoriev I.V."/>
            <person name="Hibbett D.S."/>
            <person name="Martin F."/>
        </authorList>
    </citation>
    <scope>NUCLEOTIDE SEQUENCE [LARGE SCALE GENOMIC DNA]</scope>
    <source>
        <strain evidence="8">Ve08.2h10</strain>
    </source>
</reference>
<dbReference type="OrthoDB" id="416777at2759"/>
<comment type="catalytic activity">
    <reaction evidence="5 6">
        <text>queuosine 5'-phosphate + H2O = queuine + D-ribose 5-phosphate</text>
        <dbReference type="Rhea" id="RHEA:75387"/>
        <dbReference type="ChEBI" id="CHEBI:15377"/>
        <dbReference type="ChEBI" id="CHEBI:17433"/>
        <dbReference type="ChEBI" id="CHEBI:78346"/>
        <dbReference type="ChEBI" id="CHEBI:194371"/>
    </reaction>
    <physiologicalReaction direction="left-to-right" evidence="5 6">
        <dbReference type="Rhea" id="RHEA:75388"/>
    </physiologicalReaction>
</comment>
<reference evidence="7 8" key="1">
    <citation type="submission" date="2014-04" db="EMBL/GenBank/DDBJ databases">
        <authorList>
            <consortium name="DOE Joint Genome Institute"/>
            <person name="Kuo A."/>
            <person name="Kohler A."/>
            <person name="Jargeat P."/>
            <person name="Nagy L.G."/>
            <person name="Floudas D."/>
            <person name="Copeland A."/>
            <person name="Barry K.W."/>
            <person name="Cichocki N."/>
            <person name="Veneault-Fourrey C."/>
            <person name="LaButti K."/>
            <person name="Lindquist E.A."/>
            <person name="Lipzen A."/>
            <person name="Lundell T."/>
            <person name="Morin E."/>
            <person name="Murat C."/>
            <person name="Sun H."/>
            <person name="Tunlid A."/>
            <person name="Henrissat B."/>
            <person name="Grigoriev I.V."/>
            <person name="Hibbett D.S."/>
            <person name="Martin F."/>
            <person name="Nordberg H.P."/>
            <person name="Cantor M.N."/>
            <person name="Hua S.X."/>
        </authorList>
    </citation>
    <scope>NUCLEOTIDE SEQUENCE [LARGE SCALE GENOMIC DNA]</scope>
    <source>
        <strain evidence="7 8">Ve08.2h10</strain>
    </source>
</reference>
<evidence type="ECO:0000256" key="6">
    <source>
        <dbReference type="RuleBase" id="RU365002"/>
    </source>
</evidence>
<dbReference type="InParanoid" id="A0A0D0D7W3"/>
<dbReference type="InterPro" id="IPR019438">
    <property type="entry name" value="Q_salvage"/>
</dbReference>
<proteinExistence type="inferred from homology"/>
<evidence type="ECO:0000256" key="3">
    <source>
        <dbReference type="ARBA" id="ARBA00035306"/>
    </source>
</evidence>
<dbReference type="HOGENOM" id="CLU_036001_2_1_1"/>
<evidence type="ECO:0000256" key="1">
    <source>
        <dbReference type="ARBA" id="ARBA00022801"/>
    </source>
</evidence>
<dbReference type="STRING" id="930991.A0A0D0D7W3"/>
<dbReference type="GO" id="GO:0006400">
    <property type="term" value="P:tRNA modification"/>
    <property type="evidence" value="ECO:0007669"/>
    <property type="project" value="TreeGrafter"/>
</dbReference>
<protein>
    <recommendedName>
        <fullName evidence="3 6">Queuosine 5'-phosphate N-glycosylase/hydrolase</fullName>
        <ecNumber evidence="6">3.2.2.-</ecNumber>
    </recommendedName>
    <alternativeName>
        <fullName evidence="4 6">Queuosine-nucleotide N-glycosylase/hydrolase</fullName>
    </alternativeName>
</protein>
<gene>
    <name evidence="7" type="ORF">PAXRUDRAFT_146150</name>
</gene>
<dbReference type="EC" id="3.2.2.-" evidence="6"/>
<dbReference type="Proteomes" id="UP000054538">
    <property type="component" value="Unassembled WGS sequence"/>
</dbReference>
<name>A0A0D0D7W3_9AGAM</name>
<dbReference type="EMBL" id="KN825226">
    <property type="protein sequence ID" value="KIK92962.1"/>
    <property type="molecule type" value="Genomic_DNA"/>
</dbReference>
<dbReference type="FunCoup" id="A0A0D0D7W3">
    <property type="interactions" value="213"/>
</dbReference>
<dbReference type="Pfam" id="PF10343">
    <property type="entry name" value="Q_salvage"/>
    <property type="match status" value="1"/>
</dbReference>